<protein>
    <submittedName>
        <fullName evidence="2">Uncharacterized protein</fullName>
    </submittedName>
</protein>
<evidence type="ECO:0000313" key="2">
    <source>
        <dbReference type="EMBL" id="CAL1407004.1"/>
    </source>
</evidence>
<dbReference type="EMBL" id="OZ034821">
    <property type="protein sequence ID" value="CAL1407004.1"/>
    <property type="molecule type" value="Genomic_DNA"/>
</dbReference>
<name>A0AAV2G9W9_9ROSI</name>
<evidence type="ECO:0000256" key="1">
    <source>
        <dbReference type="SAM" id="MobiDB-lite"/>
    </source>
</evidence>
<organism evidence="2 3">
    <name type="scientific">Linum trigynum</name>
    <dbReference type="NCBI Taxonomy" id="586398"/>
    <lineage>
        <taxon>Eukaryota</taxon>
        <taxon>Viridiplantae</taxon>
        <taxon>Streptophyta</taxon>
        <taxon>Embryophyta</taxon>
        <taxon>Tracheophyta</taxon>
        <taxon>Spermatophyta</taxon>
        <taxon>Magnoliopsida</taxon>
        <taxon>eudicotyledons</taxon>
        <taxon>Gunneridae</taxon>
        <taxon>Pentapetalae</taxon>
        <taxon>rosids</taxon>
        <taxon>fabids</taxon>
        <taxon>Malpighiales</taxon>
        <taxon>Linaceae</taxon>
        <taxon>Linum</taxon>
    </lineage>
</organism>
<gene>
    <name evidence="2" type="ORF">LTRI10_LOCUS46695</name>
</gene>
<feature type="region of interest" description="Disordered" evidence="1">
    <location>
        <begin position="31"/>
        <end position="68"/>
    </location>
</feature>
<proteinExistence type="predicted"/>
<feature type="compositionally biased region" description="Low complexity" evidence="1">
    <location>
        <begin position="46"/>
        <end position="60"/>
    </location>
</feature>
<evidence type="ECO:0000313" key="3">
    <source>
        <dbReference type="Proteomes" id="UP001497516"/>
    </source>
</evidence>
<dbReference type="Proteomes" id="UP001497516">
    <property type="component" value="Chromosome 8"/>
</dbReference>
<sequence>MCYTPATDCPPLFDLSLSLLSFHDVDGDGLDDDIVPLDSQVPHSPGPSTQSSSSSSTSDSYQRHPPHLPHRRCLQLLSSVDPLDQLLTSRHLATNIFFHFRLLLPNFLHVMPRVLVILYGKML</sequence>
<accession>A0AAV2G9W9</accession>
<reference evidence="2 3" key="1">
    <citation type="submission" date="2024-04" db="EMBL/GenBank/DDBJ databases">
        <authorList>
            <person name="Fracassetti M."/>
        </authorList>
    </citation>
    <scope>NUCLEOTIDE SEQUENCE [LARGE SCALE GENOMIC DNA]</scope>
</reference>
<keyword evidence="3" id="KW-1185">Reference proteome</keyword>
<dbReference type="AlphaFoldDB" id="A0AAV2G9W9"/>